<accession>A2FYR1</accession>
<organism evidence="3 4">
    <name type="scientific">Trichomonas vaginalis (strain ATCC PRA-98 / G3)</name>
    <dbReference type="NCBI Taxonomy" id="412133"/>
    <lineage>
        <taxon>Eukaryota</taxon>
        <taxon>Metamonada</taxon>
        <taxon>Parabasalia</taxon>
        <taxon>Trichomonadida</taxon>
        <taxon>Trichomonadidae</taxon>
        <taxon>Trichomonas</taxon>
    </lineage>
</organism>
<gene>
    <name evidence="3" type="ORF">TVAG_124370</name>
</gene>
<dbReference type="InterPro" id="IPR036770">
    <property type="entry name" value="Ankyrin_rpt-contain_sf"/>
</dbReference>
<reference evidence="3" key="1">
    <citation type="submission" date="2006-10" db="EMBL/GenBank/DDBJ databases">
        <authorList>
            <person name="Amadeo P."/>
            <person name="Zhao Q."/>
            <person name="Wortman J."/>
            <person name="Fraser-Liggett C."/>
            <person name="Carlton J."/>
        </authorList>
    </citation>
    <scope>NUCLEOTIDE SEQUENCE</scope>
    <source>
        <strain evidence="3">G3</strain>
    </source>
</reference>
<feature type="repeat" description="ANK" evidence="1">
    <location>
        <begin position="210"/>
        <end position="242"/>
    </location>
</feature>
<protein>
    <submittedName>
        <fullName evidence="3">Ankyrin repeat protein, putative</fullName>
    </submittedName>
</protein>
<dbReference type="PRINTS" id="PR01415">
    <property type="entry name" value="ANKYRIN"/>
</dbReference>
<dbReference type="Proteomes" id="UP000001542">
    <property type="component" value="Unassembled WGS sequence"/>
</dbReference>
<dbReference type="VEuPathDB" id="TrichDB:TVAG_124370"/>
<feature type="repeat" description="ANK" evidence="1">
    <location>
        <begin position="148"/>
        <end position="176"/>
    </location>
</feature>
<dbReference type="OrthoDB" id="194358at2759"/>
<dbReference type="PROSITE" id="PS50297">
    <property type="entry name" value="ANK_REP_REGION"/>
    <property type="match status" value="4"/>
</dbReference>
<dbReference type="VEuPathDB" id="TrichDB:TVAGG3_0597180"/>
<dbReference type="InParanoid" id="A2FYR1"/>
<dbReference type="InterPro" id="IPR020683">
    <property type="entry name" value="DUF3447"/>
</dbReference>
<dbReference type="Gene3D" id="1.25.40.20">
    <property type="entry name" value="Ankyrin repeat-containing domain"/>
    <property type="match status" value="3"/>
</dbReference>
<dbReference type="PROSITE" id="PS50088">
    <property type="entry name" value="ANK_REPEAT"/>
    <property type="match status" value="4"/>
</dbReference>
<sequence length="315" mass="35580">MKNAIISHNIDFVCFLMNEYQLKIDFVLCIMFDNIQAFFVYLDQTREISVCFVNLPYFRLKSLVNYFMQHGIDINTVVLSDTALINSIKVESLDLLEYLVLNGANINTGYKSSHSPIHIAAGRGNEEIVRFLISLGAKIKNNKKITPPLLVAAGKNKIKNAKILISNGADINVKDSADRNVLYLSLENSNEEMTKYFISCGADIHAKDFYGNTTLHYAAKNNLTNTIIYLISQGLNINEKNLEGKTALHYAAMGNSKDAVELLISLDANIHIKDNDKKPAIHYVKINKYKEIIRILRSHKNDHYGLRHLSLCNIV</sequence>
<dbReference type="InterPro" id="IPR002110">
    <property type="entry name" value="Ankyrin_rpt"/>
</dbReference>
<dbReference type="STRING" id="5722.A2FYR1"/>
<dbReference type="SMR" id="A2FYR1"/>
<dbReference type="RefSeq" id="XP_001302887.1">
    <property type="nucleotide sequence ID" value="XM_001302886.1"/>
</dbReference>
<dbReference type="eggNOG" id="KOG0504">
    <property type="taxonomic scope" value="Eukaryota"/>
</dbReference>
<evidence type="ECO:0000313" key="3">
    <source>
        <dbReference type="EMBL" id="EAX89957.1"/>
    </source>
</evidence>
<keyword evidence="1" id="KW-0040">ANK repeat</keyword>
<dbReference type="EMBL" id="DS114150">
    <property type="protein sequence ID" value="EAX89957.1"/>
    <property type="molecule type" value="Genomic_DNA"/>
</dbReference>
<evidence type="ECO:0000259" key="2">
    <source>
        <dbReference type="Pfam" id="PF11929"/>
    </source>
</evidence>
<reference evidence="3" key="2">
    <citation type="journal article" date="2007" name="Science">
        <title>Draft genome sequence of the sexually transmitted pathogen Trichomonas vaginalis.</title>
        <authorList>
            <person name="Carlton J.M."/>
            <person name="Hirt R.P."/>
            <person name="Silva J.C."/>
            <person name="Delcher A.L."/>
            <person name="Schatz M."/>
            <person name="Zhao Q."/>
            <person name="Wortman J.R."/>
            <person name="Bidwell S.L."/>
            <person name="Alsmark U.C.M."/>
            <person name="Besteiro S."/>
            <person name="Sicheritz-Ponten T."/>
            <person name="Noel C.J."/>
            <person name="Dacks J.B."/>
            <person name="Foster P.G."/>
            <person name="Simillion C."/>
            <person name="Van de Peer Y."/>
            <person name="Miranda-Saavedra D."/>
            <person name="Barton G.J."/>
            <person name="Westrop G.D."/>
            <person name="Mueller S."/>
            <person name="Dessi D."/>
            <person name="Fiori P.L."/>
            <person name="Ren Q."/>
            <person name="Paulsen I."/>
            <person name="Zhang H."/>
            <person name="Bastida-Corcuera F.D."/>
            <person name="Simoes-Barbosa A."/>
            <person name="Brown M.T."/>
            <person name="Hayes R.D."/>
            <person name="Mukherjee M."/>
            <person name="Okumura C.Y."/>
            <person name="Schneider R."/>
            <person name="Smith A.J."/>
            <person name="Vanacova S."/>
            <person name="Villalvazo M."/>
            <person name="Haas B.J."/>
            <person name="Pertea M."/>
            <person name="Feldblyum T.V."/>
            <person name="Utterback T.R."/>
            <person name="Shu C.L."/>
            <person name="Osoegawa K."/>
            <person name="de Jong P.J."/>
            <person name="Hrdy I."/>
            <person name="Horvathova L."/>
            <person name="Zubacova Z."/>
            <person name="Dolezal P."/>
            <person name="Malik S.B."/>
            <person name="Logsdon J.M. Jr."/>
            <person name="Henze K."/>
            <person name="Gupta A."/>
            <person name="Wang C.C."/>
            <person name="Dunne R.L."/>
            <person name="Upcroft J.A."/>
            <person name="Upcroft P."/>
            <person name="White O."/>
            <person name="Salzberg S.L."/>
            <person name="Tang P."/>
            <person name="Chiu C.-H."/>
            <person name="Lee Y.-S."/>
            <person name="Embley T.M."/>
            <person name="Coombs G.H."/>
            <person name="Mottram J.C."/>
            <person name="Tachezy J."/>
            <person name="Fraser-Liggett C.M."/>
            <person name="Johnson P.J."/>
        </authorList>
    </citation>
    <scope>NUCLEOTIDE SEQUENCE [LARGE SCALE GENOMIC DNA]</scope>
    <source>
        <strain evidence="3">G3</strain>
    </source>
</reference>
<dbReference type="AlphaFoldDB" id="A2FYR1"/>
<dbReference type="Pfam" id="PF12796">
    <property type="entry name" value="Ank_2"/>
    <property type="match status" value="2"/>
</dbReference>
<dbReference type="SUPFAM" id="SSF48403">
    <property type="entry name" value="Ankyrin repeat"/>
    <property type="match status" value="1"/>
</dbReference>
<feature type="domain" description="DUF3447" evidence="2">
    <location>
        <begin position="1"/>
        <end position="41"/>
    </location>
</feature>
<evidence type="ECO:0000256" key="1">
    <source>
        <dbReference type="PROSITE-ProRule" id="PRU00023"/>
    </source>
</evidence>
<dbReference type="KEGG" id="tva:4747634"/>
<dbReference type="SMART" id="SM00248">
    <property type="entry name" value="ANK"/>
    <property type="match status" value="7"/>
</dbReference>
<keyword evidence="4" id="KW-1185">Reference proteome</keyword>
<dbReference type="Pfam" id="PF11929">
    <property type="entry name" value="DUF3447"/>
    <property type="match status" value="1"/>
</dbReference>
<dbReference type="PANTHER" id="PTHR24182">
    <property type="entry name" value="ANKYRIN REPEAT AND SOCS BOX CONTAINING 4"/>
    <property type="match status" value="1"/>
</dbReference>
<name>A2FYR1_TRIV3</name>
<feature type="repeat" description="ANK" evidence="1">
    <location>
        <begin position="112"/>
        <end position="144"/>
    </location>
</feature>
<proteinExistence type="predicted"/>
<feature type="repeat" description="ANK" evidence="1">
    <location>
        <begin position="243"/>
        <end position="275"/>
    </location>
</feature>
<dbReference type="PANTHER" id="PTHR24182:SF13">
    <property type="entry name" value="LD18443P"/>
    <property type="match status" value="1"/>
</dbReference>
<evidence type="ECO:0000313" key="4">
    <source>
        <dbReference type="Proteomes" id="UP000001542"/>
    </source>
</evidence>